<evidence type="ECO:0000256" key="10">
    <source>
        <dbReference type="ARBA" id="ARBA00023016"/>
    </source>
</evidence>
<comment type="catalytic activity">
    <reaction evidence="1">
        <text>Acts on substrates that are at least partially unfolded. The cleavage site P1 residue is normally between a pair of hydrophobic residues, such as Val-|-Val.</text>
        <dbReference type="EC" id="3.4.21.107"/>
    </reaction>
</comment>
<accession>E0TCS6</accession>
<keyword evidence="6 14" id="KW-0645">Protease</keyword>
<comment type="similarity">
    <text evidence="3">Belongs to the peptidase S1C family.</text>
</comment>
<dbReference type="PANTHER" id="PTHR22939">
    <property type="entry name" value="SERINE PROTEASE FAMILY S1C HTRA-RELATED"/>
    <property type="match status" value="1"/>
</dbReference>
<evidence type="ECO:0000259" key="13">
    <source>
        <dbReference type="SMART" id="SM00228"/>
    </source>
</evidence>
<reference evidence="15" key="1">
    <citation type="submission" date="2010-08" db="EMBL/GenBank/DDBJ databases">
        <title>Genome sequence of Parvularcula bermudensis HTCC2503.</title>
        <authorList>
            <person name="Kang D.-M."/>
            <person name="Oh H.-M."/>
            <person name="Cho J.-C."/>
        </authorList>
    </citation>
    <scope>NUCLEOTIDE SEQUENCE [LARGE SCALE GENOMIC DNA]</scope>
    <source>
        <strain evidence="15">ATCC BAA-594 / HTCC2503 / KCTC 12087</strain>
    </source>
</reference>
<keyword evidence="9" id="KW-0720">Serine protease</keyword>
<dbReference type="SUPFAM" id="SSF50494">
    <property type="entry name" value="Trypsin-like serine proteases"/>
    <property type="match status" value="1"/>
</dbReference>
<dbReference type="STRING" id="314260.PB2503_09059"/>
<protein>
    <recommendedName>
        <fullName evidence="5">Probable periplasmic serine endoprotease DegP-like</fullName>
        <ecNumber evidence="4">3.4.21.107</ecNumber>
    </recommendedName>
    <alternativeName>
        <fullName evidence="11">Protease Do</fullName>
    </alternativeName>
</protein>
<dbReference type="GO" id="GO:0004252">
    <property type="term" value="F:serine-type endopeptidase activity"/>
    <property type="evidence" value="ECO:0007669"/>
    <property type="project" value="InterPro"/>
</dbReference>
<dbReference type="OrthoDB" id="9758917at2"/>
<organism evidence="14 15">
    <name type="scientific">Parvularcula bermudensis (strain ATCC BAA-594 / HTCC2503 / KCTC 12087)</name>
    <dbReference type="NCBI Taxonomy" id="314260"/>
    <lineage>
        <taxon>Bacteria</taxon>
        <taxon>Pseudomonadati</taxon>
        <taxon>Pseudomonadota</taxon>
        <taxon>Alphaproteobacteria</taxon>
        <taxon>Parvularculales</taxon>
        <taxon>Parvularculaceae</taxon>
        <taxon>Parvularcula</taxon>
    </lineage>
</organism>
<dbReference type="Pfam" id="PF13365">
    <property type="entry name" value="Trypsin_2"/>
    <property type="match status" value="1"/>
</dbReference>
<evidence type="ECO:0000256" key="12">
    <source>
        <dbReference type="SAM" id="SignalP"/>
    </source>
</evidence>
<evidence type="ECO:0000256" key="11">
    <source>
        <dbReference type="ARBA" id="ARBA00032850"/>
    </source>
</evidence>
<evidence type="ECO:0000256" key="1">
    <source>
        <dbReference type="ARBA" id="ARBA00001772"/>
    </source>
</evidence>
<dbReference type="eggNOG" id="COG0265">
    <property type="taxonomic scope" value="Bacteria"/>
</dbReference>
<dbReference type="Pfam" id="PF13180">
    <property type="entry name" value="PDZ_2"/>
    <property type="match status" value="1"/>
</dbReference>
<dbReference type="Gene3D" id="2.40.10.120">
    <property type="match status" value="1"/>
</dbReference>
<evidence type="ECO:0000256" key="4">
    <source>
        <dbReference type="ARBA" id="ARBA00013035"/>
    </source>
</evidence>
<dbReference type="PRINTS" id="PR00834">
    <property type="entry name" value="PROTEASES2C"/>
</dbReference>
<evidence type="ECO:0000256" key="2">
    <source>
        <dbReference type="ARBA" id="ARBA00004418"/>
    </source>
</evidence>
<dbReference type="GO" id="GO:0006508">
    <property type="term" value="P:proteolysis"/>
    <property type="evidence" value="ECO:0007669"/>
    <property type="project" value="UniProtKB-KW"/>
</dbReference>
<evidence type="ECO:0000313" key="14">
    <source>
        <dbReference type="EMBL" id="ADM09865.1"/>
    </source>
</evidence>
<dbReference type="HOGENOM" id="CLU_020120_1_0_5"/>
<dbReference type="KEGG" id="pbr:PB2503_09059"/>
<dbReference type="AlphaFoldDB" id="E0TCS6"/>
<feature type="chain" id="PRO_5003140504" description="Probable periplasmic serine endoprotease DegP-like" evidence="12">
    <location>
        <begin position="26"/>
        <end position="451"/>
    </location>
</feature>
<feature type="domain" description="PDZ" evidence="13">
    <location>
        <begin position="247"/>
        <end position="330"/>
    </location>
</feature>
<dbReference type="GO" id="GO:0042597">
    <property type="term" value="C:periplasmic space"/>
    <property type="evidence" value="ECO:0007669"/>
    <property type="project" value="UniProtKB-SubCell"/>
</dbReference>
<feature type="signal peptide" evidence="12">
    <location>
        <begin position="1"/>
        <end position="25"/>
    </location>
</feature>
<reference evidence="14 15" key="2">
    <citation type="journal article" date="2011" name="J. Bacteriol.">
        <title>Complete genome sequence of strain HTCC2503T of Parvularcula bermudensis, the type species of the order "Parvularculales" in the class Alphaproteobacteria.</title>
        <authorList>
            <person name="Oh H.M."/>
            <person name="Kang I."/>
            <person name="Vergin K.L."/>
            <person name="Kang D."/>
            <person name="Rhee K.H."/>
            <person name="Giovannoni S.J."/>
            <person name="Cho J.C."/>
        </authorList>
    </citation>
    <scope>NUCLEOTIDE SEQUENCE [LARGE SCALE GENOMIC DNA]</scope>
    <source>
        <strain evidence="15">ATCC BAA-594 / HTCC2503 / KCTC 12087</strain>
    </source>
</reference>
<keyword evidence="15" id="KW-1185">Reference proteome</keyword>
<dbReference type="Gene3D" id="2.30.42.10">
    <property type="match status" value="2"/>
</dbReference>
<evidence type="ECO:0000256" key="9">
    <source>
        <dbReference type="ARBA" id="ARBA00022825"/>
    </source>
</evidence>
<dbReference type="InterPro" id="IPR001940">
    <property type="entry name" value="Peptidase_S1C"/>
</dbReference>
<comment type="subcellular location">
    <subcellularLocation>
        <location evidence="2">Periplasm</location>
    </subcellularLocation>
</comment>
<sequence>MVLRKVILIVLAAVILPLDAPRAQASLRAAPDNFVELVETVMPAVVNISTAQSAAAREAALQLGLTRSEGVSLGSGFIIDPSGIVVTNNHVIKGAAVITVTLENGAEYKAVPRGVDLETDLAVLQIEGGARFPYVEFGDSSAMKVGEWVVAIGQPFGLGGSVSAGIISGKSRNLDSGLYDDFLQTDAAINQGNSGGPLFNLRGEVVGVNTSIISQSGGSNGVGLAIPGRLAEKVVGQLITYGETFRGYLGVYLEDVTPSAQKRLSLPGAEGALVAGVPTAGGPAALAGIQVDDVIVRFDSQSVKTRRDLTQFVAEAQIGEAVPIEVIRRGQRLRLKVTIGRRETLTVRRNADTIELAGLTLQAANTETKTLYGLDPSIEGAVITNVSQTSPFADIFRAGDVIREFGWQKVSDPLSFDALLETARRDRARRPVSVLIQRGNDYFETLVMPQN</sequence>
<name>E0TCS6_PARBH</name>
<dbReference type="Proteomes" id="UP000001302">
    <property type="component" value="Chromosome"/>
</dbReference>
<evidence type="ECO:0000256" key="5">
    <source>
        <dbReference type="ARBA" id="ARBA00013958"/>
    </source>
</evidence>
<dbReference type="RefSeq" id="WP_013300839.1">
    <property type="nucleotide sequence ID" value="NC_014414.1"/>
</dbReference>
<evidence type="ECO:0000256" key="8">
    <source>
        <dbReference type="ARBA" id="ARBA00022801"/>
    </source>
</evidence>
<dbReference type="EC" id="3.4.21.107" evidence="4"/>
<keyword evidence="7" id="KW-0574">Periplasm</keyword>
<gene>
    <name evidence="14" type="ordered locus">PB2503_09059</name>
</gene>
<dbReference type="PANTHER" id="PTHR22939:SF130">
    <property type="entry name" value="PERIPLASMIC SERINE ENDOPROTEASE DEGP-LIKE-RELATED"/>
    <property type="match status" value="1"/>
</dbReference>
<keyword evidence="12" id="KW-0732">Signal</keyword>
<evidence type="ECO:0000256" key="3">
    <source>
        <dbReference type="ARBA" id="ARBA00010541"/>
    </source>
</evidence>
<dbReference type="SUPFAM" id="SSF50156">
    <property type="entry name" value="PDZ domain-like"/>
    <property type="match status" value="2"/>
</dbReference>
<evidence type="ECO:0000256" key="6">
    <source>
        <dbReference type="ARBA" id="ARBA00022670"/>
    </source>
</evidence>
<keyword evidence="10" id="KW-0346">Stress response</keyword>
<dbReference type="InterPro" id="IPR001478">
    <property type="entry name" value="PDZ"/>
</dbReference>
<dbReference type="InterPro" id="IPR036034">
    <property type="entry name" value="PDZ_sf"/>
</dbReference>
<dbReference type="SMART" id="SM00228">
    <property type="entry name" value="PDZ"/>
    <property type="match status" value="2"/>
</dbReference>
<dbReference type="EMBL" id="CP002156">
    <property type="protein sequence ID" value="ADM09865.1"/>
    <property type="molecule type" value="Genomic_DNA"/>
</dbReference>
<dbReference type="InterPro" id="IPR009003">
    <property type="entry name" value="Peptidase_S1_PA"/>
</dbReference>
<evidence type="ECO:0000313" key="15">
    <source>
        <dbReference type="Proteomes" id="UP000001302"/>
    </source>
</evidence>
<evidence type="ECO:0000256" key="7">
    <source>
        <dbReference type="ARBA" id="ARBA00022764"/>
    </source>
</evidence>
<proteinExistence type="inferred from homology"/>
<keyword evidence="8" id="KW-0378">Hydrolase</keyword>
<feature type="domain" description="PDZ" evidence="13">
    <location>
        <begin position="355"/>
        <end position="440"/>
    </location>
</feature>